<dbReference type="EMBL" id="FAXA01000021">
    <property type="protein sequence ID" value="CUV01174.1"/>
    <property type="molecule type" value="Genomic_DNA"/>
</dbReference>
<dbReference type="PANTHER" id="PTHR11647:SF1">
    <property type="entry name" value="COLLAPSIN RESPONSE MEDIATOR PROTEIN"/>
    <property type="match status" value="1"/>
</dbReference>
<dbReference type="SUPFAM" id="SSF51338">
    <property type="entry name" value="Composite domain of metallo-dependent hydrolases"/>
    <property type="match status" value="1"/>
</dbReference>
<dbReference type="Gene3D" id="3.30.1490.130">
    <property type="entry name" value="D-aminoacylase. Domain 3"/>
    <property type="match status" value="1"/>
</dbReference>
<dbReference type="PANTHER" id="PTHR11647">
    <property type="entry name" value="HYDRANTOINASE/DIHYDROPYRIMIDINASE FAMILY MEMBER"/>
    <property type="match status" value="1"/>
</dbReference>
<protein>
    <submittedName>
        <fullName evidence="2">Putative D-aminoacylase</fullName>
    </submittedName>
</protein>
<sequence length="519" mass="56901">MFDLLIRNGRIVDGTGQTWFRASLGIMGDVVTVLKGDTSGILAGRIIDVEGSMICPGFIDMHSHSELKLMTDPAHEAKVRQGVTTETIGMDGLSYAPISSQKLEQLITFLAAINGTPPPDTRWSSVKEFLDLLDGRAACNVAFMVPHAAIRIEAMGWEDRAPTPPELDRMKELARQGMQDGAFGFATGLTYPPGAYSETDELVVISEAIADLGGFYMTHARYTKGDQLLDPFREAIEIGQRSGIPVHISHFHSPVDGMGERMIGLVDEGRNAGVDVTFDQYPYAAASTILHSLLPYWVHAGGPAVLLERIKDPAVREQIKDAVNPMWGSTLDNYVFSHIGSDKNKEWEGRSMTDLADFQSKKMVDSICDLLIEENLEVAFVARTGNPENIRTIVRHPAHMVGSDGVLTGEMPNPRTFGTFPYVLGQFAREEGLFRMEEAVRKMTALPAQRLGLQDRGILRDGMKADVVVFNPDTVEAKATFEEPKQYPVGIDYVIVNGKLVIDNGTHTGALPGRALKSK</sequence>
<evidence type="ECO:0000259" key="1">
    <source>
        <dbReference type="Pfam" id="PF07969"/>
    </source>
</evidence>
<accession>A0A160V614</accession>
<dbReference type="AlphaFoldDB" id="A0A160V614"/>
<dbReference type="InterPro" id="IPR011059">
    <property type="entry name" value="Metal-dep_hydrolase_composite"/>
</dbReference>
<dbReference type="GO" id="GO:0016811">
    <property type="term" value="F:hydrolase activity, acting on carbon-nitrogen (but not peptide) bonds, in linear amides"/>
    <property type="evidence" value="ECO:0007669"/>
    <property type="project" value="InterPro"/>
</dbReference>
<feature type="domain" description="Amidohydrolase 3" evidence="1">
    <location>
        <begin position="45"/>
        <end position="501"/>
    </location>
</feature>
<proteinExistence type="predicted"/>
<dbReference type="SUPFAM" id="SSF51556">
    <property type="entry name" value="Metallo-dependent hydrolases"/>
    <property type="match status" value="1"/>
</dbReference>
<dbReference type="CDD" id="cd01297">
    <property type="entry name" value="D-aminoacylase"/>
    <property type="match status" value="1"/>
</dbReference>
<evidence type="ECO:0000313" key="2">
    <source>
        <dbReference type="EMBL" id="CUV01174.1"/>
    </source>
</evidence>
<name>A0A160V614_9ZZZZ</name>
<dbReference type="InterPro" id="IPR013108">
    <property type="entry name" value="Amidohydro_3"/>
</dbReference>
<dbReference type="Gene3D" id="3.20.20.140">
    <property type="entry name" value="Metal-dependent hydrolases"/>
    <property type="match status" value="1"/>
</dbReference>
<dbReference type="InterPro" id="IPR050378">
    <property type="entry name" value="Metallo-dep_Hydrolases_sf"/>
</dbReference>
<dbReference type="Gene3D" id="2.30.40.10">
    <property type="entry name" value="Urease, subunit C, domain 1"/>
    <property type="match status" value="1"/>
</dbReference>
<dbReference type="Pfam" id="PF07969">
    <property type="entry name" value="Amidohydro_3"/>
    <property type="match status" value="1"/>
</dbReference>
<reference evidence="2" key="1">
    <citation type="submission" date="2015-10" db="EMBL/GenBank/DDBJ databases">
        <authorList>
            <person name="Gilbert D.G."/>
        </authorList>
    </citation>
    <scope>NUCLEOTIDE SEQUENCE</scope>
</reference>
<dbReference type="InterPro" id="IPR032466">
    <property type="entry name" value="Metal_Hydrolase"/>
</dbReference>
<dbReference type="GO" id="GO:0005829">
    <property type="term" value="C:cytosol"/>
    <property type="evidence" value="ECO:0007669"/>
    <property type="project" value="TreeGrafter"/>
</dbReference>
<gene>
    <name evidence="2" type="ORF">MGWOODY_Clf2855</name>
</gene>
<organism evidence="2">
    <name type="scientific">hydrothermal vent metagenome</name>
    <dbReference type="NCBI Taxonomy" id="652676"/>
    <lineage>
        <taxon>unclassified sequences</taxon>
        <taxon>metagenomes</taxon>
        <taxon>ecological metagenomes</taxon>
    </lineage>
</organism>
<dbReference type="GO" id="GO:0016812">
    <property type="term" value="F:hydrolase activity, acting on carbon-nitrogen (but not peptide) bonds, in cyclic amides"/>
    <property type="evidence" value="ECO:0007669"/>
    <property type="project" value="TreeGrafter"/>
</dbReference>
<dbReference type="InterPro" id="IPR023100">
    <property type="entry name" value="D-aminoacylase_insert_dom_sf"/>
</dbReference>